<feature type="region of interest" description="Disordered" evidence="1">
    <location>
        <begin position="48"/>
        <end position="70"/>
    </location>
</feature>
<dbReference type="EMBL" id="BFAA01005928">
    <property type="protein sequence ID" value="GCB68841.1"/>
    <property type="molecule type" value="Genomic_DNA"/>
</dbReference>
<keyword evidence="3" id="KW-1185">Reference proteome</keyword>
<proteinExistence type="predicted"/>
<sequence>MLRGGRTSGFNTIAGGEQYDLHNGHWEQQQHLHEQHLGHQRALPHLGHWPELQPKHHDEHHRHRRGKQPALPQQHLPPPLHHHYLHPLPLLLEKMHQPHLTRASIPIQTTTTKNLHTVERMIGRRQASSTLQEIFSCVCPTSVFLKTKSSVVKTEFPT</sequence>
<name>A0A401P6S6_SCYTO</name>
<evidence type="ECO:0000256" key="1">
    <source>
        <dbReference type="SAM" id="MobiDB-lite"/>
    </source>
</evidence>
<evidence type="ECO:0000313" key="2">
    <source>
        <dbReference type="EMBL" id="GCB68841.1"/>
    </source>
</evidence>
<reference evidence="2 3" key="1">
    <citation type="journal article" date="2018" name="Nat. Ecol. Evol.">
        <title>Shark genomes provide insights into elasmobranch evolution and the origin of vertebrates.</title>
        <authorList>
            <person name="Hara Y"/>
            <person name="Yamaguchi K"/>
            <person name="Onimaru K"/>
            <person name="Kadota M"/>
            <person name="Koyanagi M"/>
            <person name="Keeley SD"/>
            <person name="Tatsumi K"/>
            <person name="Tanaka K"/>
            <person name="Motone F"/>
            <person name="Kageyama Y"/>
            <person name="Nozu R"/>
            <person name="Adachi N"/>
            <person name="Nishimura O"/>
            <person name="Nakagawa R"/>
            <person name="Tanegashima C"/>
            <person name="Kiyatake I"/>
            <person name="Matsumoto R"/>
            <person name="Murakumo K"/>
            <person name="Nishida K"/>
            <person name="Terakita A"/>
            <person name="Kuratani S"/>
            <person name="Sato K"/>
            <person name="Hyodo S Kuraku.S."/>
        </authorList>
    </citation>
    <scope>NUCLEOTIDE SEQUENCE [LARGE SCALE GENOMIC DNA]</scope>
</reference>
<protein>
    <submittedName>
        <fullName evidence="2">Uncharacterized protein</fullName>
    </submittedName>
</protein>
<evidence type="ECO:0000313" key="3">
    <source>
        <dbReference type="Proteomes" id="UP000288216"/>
    </source>
</evidence>
<dbReference type="Proteomes" id="UP000288216">
    <property type="component" value="Unassembled WGS sequence"/>
</dbReference>
<comment type="caution">
    <text evidence="2">The sequence shown here is derived from an EMBL/GenBank/DDBJ whole genome shotgun (WGS) entry which is preliminary data.</text>
</comment>
<feature type="compositionally biased region" description="Basic residues" evidence="1">
    <location>
        <begin position="58"/>
        <end position="67"/>
    </location>
</feature>
<accession>A0A401P6S6</accession>
<dbReference type="AlphaFoldDB" id="A0A401P6S6"/>
<gene>
    <name evidence="2" type="ORF">scyTo_0012325</name>
</gene>
<organism evidence="2 3">
    <name type="scientific">Scyliorhinus torazame</name>
    <name type="common">Cloudy catshark</name>
    <name type="synonym">Catulus torazame</name>
    <dbReference type="NCBI Taxonomy" id="75743"/>
    <lineage>
        <taxon>Eukaryota</taxon>
        <taxon>Metazoa</taxon>
        <taxon>Chordata</taxon>
        <taxon>Craniata</taxon>
        <taxon>Vertebrata</taxon>
        <taxon>Chondrichthyes</taxon>
        <taxon>Elasmobranchii</taxon>
        <taxon>Galeomorphii</taxon>
        <taxon>Galeoidea</taxon>
        <taxon>Carcharhiniformes</taxon>
        <taxon>Scyliorhinidae</taxon>
        <taxon>Scyliorhinus</taxon>
    </lineage>
</organism>